<proteinExistence type="predicted"/>
<gene>
    <name evidence="2" type="ORF">PFISCL1PPCAC_13322</name>
</gene>
<dbReference type="EMBL" id="BTSY01000004">
    <property type="protein sequence ID" value="GMT22025.1"/>
    <property type="molecule type" value="Genomic_DNA"/>
</dbReference>
<organism evidence="2 3">
    <name type="scientific">Pristionchus fissidentatus</name>
    <dbReference type="NCBI Taxonomy" id="1538716"/>
    <lineage>
        <taxon>Eukaryota</taxon>
        <taxon>Metazoa</taxon>
        <taxon>Ecdysozoa</taxon>
        <taxon>Nematoda</taxon>
        <taxon>Chromadorea</taxon>
        <taxon>Rhabditida</taxon>
        <taxon>Rhabditina</taxon>
        <taxon>Diplogasteromorpha</taxon>
        <taxon>Diplogasteroidea</taxon>
        <taxon>Neodiplogasteridae</taxon>
        <taxon>Pristionchus</taxon>
    </lineage>
</organism>
<feature type="non-terminal residue" evidence="2">
    <location>
        <position position="1"/>
    </location>
</feature>
<evidence type="ECO:0000256" key="1">
    <source>
        <dbReference type="SAM" id="Phobius"/>
    </source>
</evidence>
<evidence type="ECO:0000313" key="2">
    <source>
        <dbReference type="EMBL" id="GMT22025.1"/>
    </source>
</evidence>
<keyword evidence="1" id="KW-0472">Membrane</keyword>
<accession>A0AAV5VR95</accession>
<keyword evidence="3" id="KW-1185">Reference proteome</keyword>
<sequence>VLIYAQYFVNDLNGRQRDLRIHRVMLPLFNQLYAYSVVFFTIERAFATLFWSWYERQGRSTLIVLIVASSVVE</sequence>
<protein>
    <recommendedName>
        <fullName evidence="4">G protein-coupled receptor</fullName>
    </recommendedName>
</protein>
<feature type="transmembrane region" description="Helical" evidence="1">
    <location>
        <begin position="32"/>
        <end position="54"/>
    </location>
</feature>
<evidence type="ECO:0008006" key="4">
    <source>
        <dbReference type="Google" id="ProtNLM"/>
    </source>
</evidence>
<feature type="non-terminal residue" evidence="2">
    <location>
        <position position="73"/>
    </location>
</feature>
<keyword evidence="1" id="KW-1133">Transmembrane helix</keyword>
<comment type="caution">
    <text evidence="2">The sequence shown here is derived from an EMBL/GenBank/DDBJ whole genome shotgun (WGS) entry which is preliminary data.</text>
</comment>
<keyword evidence="1" id="KW-0812">Transmembrane</keyword>
<name>A0AAV5VR95_9BILA</name>
<reference evidence="2" key="1">
    <citation type="submission" date="2023-10" db="EMBL/GenBank/DDBJ databases">
        <title>Genome assembly of Pristionchus species.</title>
        <authorList>
            <person name="Yoshida K."/>
            <person name="Sommer R.J."/>
        </authorList>
    </citation>
    <scope>NUCLEOTIDE SEQUENCE</scope>
    <source>
        <strain evidence="2">RS5133</strain>
    </source>
</reference>
<dbReference type="AlphaFoldDB" id="A0AAV5VR95"/>
<evidence type="ECO:0000313" key="3">
    <source>
        <dbReference type="Proteomes" id="UP001432322"/>
    </source>
</evidence>
<dbReference type="Proteomes" id="UP001432322">
    <property type="component" value="Unassembled WGS sequence"/>
</dbReference>